<dbReference type="PANTHER" id="PTHR30633">
    <property type="entry name" value="CYTOCHROME C-552 RESPIRATORY NITRITE REDUCTASE"/>
    <property type="match status" value="1"/>
</dbReference>
<evidence type="ECO:0000256" key="6">
    <source>
        <dbReference type="ARBA" id="ARBA00022729"/>
    </source>
</evidence>
<dbReference type="GO" id="GO:0030288">
    <property type="term" value="C:outer membrane-bounded periplasmic space"/>
    <property type="evidence" value="ECO:0007669"/>
    <property type="project" value="TreeGrafter"/>
</dbReference>
<evidence type="ECO:0000256" key="11">
    <source>
        <dbReference type="SAM" id="MobiDB-lite"/>
    </source>
</evidence>
<dbReference type="InterPro" id="IPR036280">
    <property type="entry name" value="Multihaem_cyt_sf"/>
</dbReference>
<protein>
    <recommendedName>
        <fullName evidence="3">nitrite reductase (cytochrome; ammonia-forming)</fullName>
        <ecNumber evidence="3">1.7.2.2</ecNumber>
    </recommendedName>
</protein>
<accession>A0A6N7PNF5</accession>
<comment type="similarity">
    <text evidence="2">Belongs to the cytochrome c-552 family.</text>
</comment>
<keyword evidence="6" id="KW-0732">Signal</keyword>
<dbReference type="PIRSF" id="PIRSF000243">
    <property type="entry name" value="Cyt_c552"/>
    <property type="match status" value="1"/>
</dbReference>
<keyword evidence="8" id="KW-0560">Oxidoreductase</keyword>
<keyword evidence="5" id="KW-0479">Metal-binding</keyword>
<evidence type="ECO:0000256" key="8">
    <source>
        <dbReference type="ARBA" id="ARBA00023002"/>
    </source>
</evidence>
<comment type="caution">
    <text evidence="13">The sequence shown here is derived from an EMBL/GenBank/DDBJ whole genome shotgun (WGS) entry which is preliminary data.</text>
</comment>
<keyword evidence="12" id="KW-0472">Membrane</keyword>
<reference evidence="13 14" key="1">
    <citation type="submission" date="2019-10" db="EMBL/GenBank/DDBJ databases">
        <title>A soil myxobacterium in the family Polyangiaceae.</title>
        <authorList>
            <person name="Li Y."/>
            <person name="Wang J."/>
        </authorList>
    </citation>
    <scope>NUCLEOTIDE SEQUENCE [LARGE SCALE GENOMIC DNA]</scope>
    <source>
        <strain evidence="13 14">DSM 14734</strain>
    </source>
</reference>
<dbReference type="RefSeq" id="WP_153819225.1">
    <property type="nucleotide sequence ID" value="NZ_WJIE01000003.1"/>
</dbReference>
<evidence type="ECO:0000313" key="13">
    <source>
        <dbReference type="EMBL" id="MRG92336.1"/>
    </source>
</evidence>
<dbReference type="GO" id="GO:0020037">
    <property type="term" value="F:heme binding"/>
    <property type="evidence" value="ECO:0007669"/>
    <property type="project" value="TreeGrafter"/>
</dbReference>
<dbReference type="Gene3D" id="1.10.1130.10">
    <property type="entry name" value="Flavocytochrome C3, Chain A"/>
    <property type="match status" value="1"/>
</dbReference>
<dbReference type="Proteomes" id="UP000440224">
    <property type="component" value="Unassembled WGS sequence"/>
</dbReference>
<dbReference type="GO" id="GO:0046872">
    <property type="term" value="F:metal ion binding"/>
    <property type="evidence" value="ECO:0007669"/>
    <property type="project" value="UniProtKB-KW"/>
</dbReference>
<organism evidence="13 14">
    <name type="scientific">Polyangium spumosum</name>
    <dbReference type="NCBI Taxonomy" id="889282"/>
    <lineage>
        <taxon>Bacteria</taxon>
        <taxon>Pseudomonadati</taxon>
        <taxon>Myxococcota</taxon>
        <taxon>Polyangia</taxon>
        <taxon>Polyangiales</taxon>
        <taxon>Polyangiaceae</taxon>
        <taxon>Polyangium</taxon>
    </lineage>
</organism>
<dbReference type="InterPro" id="IPR003321">
    <property type="entry name" value="Cyt_c552"/>
</dbReference>
<dbReference type="PANTHER" id="PTHR30633:SF0">
    <property type="entry name" value="CYTOCHROME C-552"/>
    <property type="match status" value="1"/>
</dbReference>
<evidence type="ECO:0000256" key="5">
    <source>
        <dbReference type="ARBA" id="ARBA00022723"/>
    </source>
</evidence>
<dbReference type="GO" id="GO:0042279">
    <property type="term" value="F:nitrite reductase (cytochrome, ammonia-forming) activity"/>
    <property type="evidence" value="ECO:0007669"/>
    <property type="project" value="UniProtKB-EC"/>
</dbReference>
<feature type="transmembrane region" description="Helical" evidence="12">
    <location>
        <begin position="20"/>
        <end position="43"/>
    </location>
</feature>
<evidence type="ECO:0000256" key="3">
    <source>
        <dbReference type="ARBA" id="ARBA00011887"/>
    </source>
</evidence>
<gene>
    <name evidence="13" type="ORF">GF068_10405</name>
</gene>
<evidence type="ECO:0000256" key="1">
    <source>
        <dbReference type="ARBA" id="ARBA00004196"/>
    </source>
</evidence>
<dbReference type="Pfam" id="PF02335">
    <property type="entry name" value="Cytochrom_C552"/>
    <property type="match status" value="1"/>
</dbReference>
<comment type="subcellular location">
    <subcellularLocation>
        <location evidence="1">Cell envelope</location>
    </subcellularLocation>
</comment>
<keyword evidence="12" id="KW-0812">Transmembrane</keyword>
<dbReference type="SUPFAM" id="SSF48695">
    <property type="entry name" value="Multiheme cytochromes"/>
    <property type="match status" value="1"/>
</dbReference>
<evidence type="ECO:0000256" key="9">
    <source>
        <dbReference type="ARBA" id="ARBA00023004"/>
    </source>
</evidence>
<name>A0A6N7PNF5_9BACT</name>
<feature type="compositionally biased region" description="Basic and acidic residues" evidence="11">
    <location>
        <begin position="265"/>
        <end position="277"/>
    </location>
</feature>
<keyword evidence="14" id="KW-1185">Reference proteome</keyword>
<sequence>MDDKERSTPPPSARRRAVKYLIAIAALSGVTIFALAALVVTMYERKDEAKTPYVRLVEVGETTTDPVQWGKNWPRQFDSYQRTVDATHTQYGGSEGSIPESRLEADPWLKRMFAGYAFALDFRERRGHAYMLYDQEQTKRITERPQPGACLHCHASVVPTWRRVGLEAVGKALPDAQGFDWPAVMRGFEKMSTIPYQEAHAELLRTPDGTPAGAPLAEQAGEAHPVSCVDCHDPETMALRVTRPGFVRGIQSLAQSDAPTPHLPSIERWRKGDRKSPYDPNVDATRQEMRSFACAQCHVEYYCGPKTTLFFPWSKGLRAEDIEAHYDETRFPDGKPFMDFVHAETGAPIYKAQHPEFETWSQGVHARSGVSCADCHMPYKREGATKVSDHWVRSPLLNVSRACQTCHPHPEDELLARVKTTQDRTHALMGRAGKALTDMLDAIKAAKAAGATDEALKPVLDLQRKAQWRLDFVNAENSMGFHADQETARLLGESIDDCRKAHVQALGIVAQGNAPPPAAPPPAAPAP</sequence>
<evidence type="ECO:0000256" key="4">
    <source>
        <dbReference type="ARBA" id="ARBA00022617"/>
    </source>
</evidence>
<keyword evidence="4" id="KW-0349">Heme</keyword>
<evidence type="ECO:0000256" key="7">
    <source>
        <dbReference type="ARBA" id="ARBA00022837"/>
    </source>
</evidence>
<evidence type="ECO:0000313" key="14">
    <source>
        <dbReference type="Proteomes" id="UP000440224"/>
    </source>
</evidence>
<feature type="region of interest" description="Disordered" evidence="11">
    <location>
        <begin position="256"/>
        <end position="280"/>
    </location>
</feature>
<evidence type="ECO:0000256" key="12">
    <source>
        <dbReference type="SAM" id="Phobius"/>
    </source>
</evidence>
<keyword evidence="9" id="KW-0408">Iron</keyword>
<comment type="catalytic activity">
    <reaction evidence="10">
        <text>6 Fe(III)-[cytochrome c] + NH4(+) + 2 H2O = 6 Fe(II)-[cytochrome c] + nitrite + 8 H(+)</text>
        <dbReference type="Rhea" id="RHEA:13089"/>
        <dbReference type="Rhea" id="RHEA-COMP:10350"/>
        <dbReference type="Rhea" id="RHEA-COMP:14399"/>
        <dbReference type="ChEBI" id="CHEBI:15377"/>
        <dbReference type="ChEBI" id="CHEBI:15378"/>
        <dbReference type="ChEBI" id="CHEBI:16301"/>
        <dbReference type="ChEBI" id="CHEBI:28938"/>
        <dbReference type="ChEBI" id="CHEBI:29033"/>
        <dbReference type="ChEBI" id="CHEBI:29034"/>
        <dbReference type="EC" id="1.7.2.2"/>
    </reaction>
</comment>
<proteinExistence type="inferred from homology"/>
<keyword evidence="12" id="KW-1133">Transmembrane helix</keyword>
<dbReference type="GO" id="GO:0019645">
    <property type="term" value="P:anaerobic electron transport chain"/>
    <property type="evidence" value="ECO:0007669"/>
    <property type="project" value="TreeGrafter"/>
</dbReference>
<dbReference type="EC" id="1.7.2.2" evidence="3"/>
<dbReference type="AlphaFoldDB" id="A0A6N7PNF5"/>
<dbReference type="Gene3D" id="1.20.140.10">
    <property type="entry name" value="Butyryl-CoA Dehydrogenase, subunit A, domain 3"/>
    <property type="match status" value="1"/>
</dbReference>
<dbReference type="EMBL" id="WJIE01000003">
    <property type="protein sequence ID" value="MRG92336.1"/>
    <property type="molecule type" value="Genomic_DNA"/>
</dbReference>
<keyword evidence="7" id="KW-0106">Calcium</keyword>
<dbReference type="CDD" id="cd00548">
    <property type="entry name" value="NrfA-like"/>
    <property type="match status" value="1"/>
</dbReference>
<evidence type="ECO:0000256" key="10">
    <source>
        <dbReference type="ARBA" id="ARBA00049131"/>
    </source>
</evidence>
<dbReference type="OrthoDB" id="9780421at2"/>
<evidence type="ECO:0000256" key="2">
    <source>
        <dbReference type="ARBA" id="ARBA00009288"/>
    </source>
</evidence>